<accession>A0A4R2RUT9</accession>
<evidence type="ECO:0008006" key="3">
    <source>
        <dbReference type="Google" id="ProtNLM"/>
    </source>
</evidence>
<keyword evidence="2" id="KW-1185">Reference proteome</keyword>
<comment type="caution">
    <text evidence="1">The sequence shown here is derived from an EMBL/GenBank/DDBJ whole genome shotgun (WGS) entry which is preliminary data.</text>
</comment>
<dbReference type="AlphaFoldDB" id="A0A4R2RUT9"/>
<protein>
    <recommendedName>
        <fullName evidence="3">Zinc-ribbon domain-containing protein</fullName>
    </recommendedName>
</protein>
<proteinExistence type="predicted"/>
<sequence length="377" mass="41829">MKTTPAYQVDGGALHYLVRNVYKLPLNSLSPLHSLPEGSQSSTDTMALAEESRCKAMVNVLAQPEIKIEIRQGGHPGPLTVSSVLIKNDRDVAQIVELQKGRSSLTARLFESIDHYGAYFAAQHTTPVNSAPANLLKLTLSLEVLVFMFNLIDCYRRAYLYEMLDHSTNLVEAIYEDEFVSTLQQALKSNDLRWAVPSLLRLVPGLSNSVLEFQSEYLNIAEHLQLFARTVAGESGRRLFCLGSTGKYLGMEFALSWKQASGLEVTLLNNQGQVVSVGRYYLASTDEANHWISLTQLPSKTEFTHLSLTQSETVDEIKNILRKHLSILGEKQKKSDAEVIHKYCIKCGCKLNAGALFCSQCGTKINRDGPSPAMDDL</sequence>
<organism evidence="1 2">
    <name type="scientific">Heliophilum fasciatum</name>
    <dbReference type="NCBI Taxonomy" id="35700"/>
    <lineage>
        <taxon>Bacteria</taxon>
        <taxon>Bacillati</taxon>
        <taxon>Bacillota</taxon>
        <taxon>Clostridia</taxon>
        <taxon>Eubacteriales</taxon>
        <taxon>Heliobacteriaceae</taxon>
        <taxon>Heliophilum</taxon>
    </lineage>
</organism>
<evidence type="ECO:0000313" key="1">
    <source>
        <dbReference type="EMBL" id="TCP68130.1"/>
    </source>
</evidence>
<reference evidence="1 2" key="1">
    <citation type="submission" date="2019-03" db="EMBL/GenBank/DDBJ databases">
        <title>Genomic Encyclopedia of Type Strains, Phase IV (KMG-IV): sequencing the most valuable type-strain genomes for metagenomic binning, comparative biology and taxonomic classification.</title>
        <authorList>
            <person name="Goeker M."/>
        </authorList>
    </citation>
    <scope>NUCLEOTIDE SEQUENCE [LARGE SCALE GENOMIC DNA]</scope>
    <source>
        <strain evidence="1 2">DSM 11170</strain>
    </source>
</reference>
<gene>
    <name evidence="1" type="ORF">EDD73_10432</name>
</gene>
<dbReference type="Proteomes" id="UP000294813">
    <property type="component" value="Unassembled WGS sequence"/>
</dbReference>
<evidence type="ECO:0000313" key="2">
    <source>
        <dbReference type="Proteomes" id="UP000294813"/>
    </source>
</evidence>
<name>A0A4R2RUT9_9FIRM</name>
<dbReference type="EMBL" id="SLXT01000004">
    <property type="protein sequence ID" value="TCP68130.1"/>
    <property type="molecule type" value="Genomic_DNA"/>
</dbReference>